<evidence type="ECO:0000256" key="5">
    <source>
        <dbReference type="ARBA" id="ARBA00022840"/>
    </source>
</evidence>
<feature type="domain" description="ABC transporter" evidence="12">
    <location>
        <begin position="345"/>
        <end position="579"/>
    </location>
</feature>
<dbReference type="PANTHER" id="PTHR43394:SF7">
    <property type="entry name" value="ABC TRANSPORTER B FAMILY MEMBER 28"/>
    <property type="match status" value="1"/>
</dbReference>
<feature type="transmembrane region" description="Helical" evidence="11">
    <location>
        <begin position="66"/>
        <end position="87"/>
    </location>
</feature>
<evidence type="ECO:0000256" key="3">
    <source>
        <dbReference type="ARBA" id="ARBA00022692"/>
    </source>
</evidence>
<keyword evidence="6 11" id="KW-1133">Transmembrane helix</keyword>
<feature type="transmembrane region" description="Helical" evidence="11">
    <location>
        <begin position="148"/>
        <end position="165"/>
    </location>
</feature>
<dbReference type="PANTHER" id="PTHR43394">
    <property type="entry name" value="ATP-DEPENDENT PERMEASE MDL1, MITOCHONDRIAL"/>
    <property type="match status" value="1"/>
</dbReference>
<evidence type="ECO:0000256" key="4">
    <source>
        <dbReference type="ARBA" id="ARBA00022741"/>
    </source>
</evidence>
<dbReference type="InterPro" id="IPR039421">
    <property type="entry name" value="Type_1_exporter"/>
</dbReference>
<dbReference type="OrthoDB" id="5166472at2"/>
<dbReference type="KEGG" id="euz:DVS28_a0447"/>
<dbReference type="GO" id="GO:0005524">
    <property type="term" value="F:ATP binding"/>
    <property type="evidence" value="ECO:0007669"/>
    <property type="project" value="UniProtKB-KW"/>
</dbReference>
<dbReference type="InterPro" id="IPR003439">
    <property type="entry name" value="ABC_transporter-like_ATP-bd"/>
</dbReference>
<evidence type="ECO:0000256" key="6">
    <source>
        <dbReference type="ARBA" id="ARBA00022989"/>
    </source>
</evidence>
<evidence type="ECO:0000256" key="8">
    <source>
        <dbReference type="ARBA" id="ARBA00055053"/>
    </source>
</evidence>
<dbReference type="FunFam" id="3.40.50.300:FF:000287">
    <property type="entry name" value="Multidrug ABC transporter ATP-binding protein"/>
    <property type="match status" value="1"/>
</dbReference>
<organism evidence="14 15">
    <name type="scientific">Euzebya pacifica</name>
    <dbReference type="NCBI Taxonomy" id="1608957"/>
    <lineage>
        <taxon>Bacteria</taxon>
        <taxon>Bacillati</taxon>
        <taxon>Actinomycetota</taxon>
        <taxon>Nitriliruptoria</taxon>
        <taxon>Euzebyales</taxon>
    </lineage>
</organism>
<reference evidence="14 15" key="1">
    <citation type="submission" date="2018-09" db="EMBL/GenBank/DDBJ databases">
        <title>Complete genome sequence of Euzebya sp. DY32-46 isolated from seawater of Pacific Ocean.</title>
        <authorList>
            <person name="Xu L."/>
            <person name="Wu Y.-H."/>
            <person name="Xu X.-W."/>
        </authorList>
    </citation>
    <scope>NUCLEOTIDE SEQUENCE [LARGE SCALE GENOMIC DNA]</scope>
    <source>
        <strain evidence="14 15">DY32-46</strain>
    </source>
</reference>
<evidence type="ECO:0000256" key="10">
    <source>
        <dbReference type="ARBA" id="ARBA00071747"/>
    </source>
</evidence>
<dbReference type="SUPFAM" id="SSF52540">
    <property type="entry name" value="P-loop containing nucleoside triphosphate hydrolases"/>
    <property type="match status" value="1"/>
</dbReference>
<comment type="subcellular location">
    <subcellularLocation>
        <location evidence="1">Cell membrane</location>
        <topology evidence="1">Multi-pass membrane protein</topology>
    </subcellularLocation>
</comment>
<evidence type="ECO:0000256" key="7">
    <source>
        <dbReference type="ARBA" id="ARBA00023136"/>
    </source>
</evidence>
<dbReference type="InterPro" id="IPR011527">
    <property type="entry name" value="ABC1_TM_dom"/>
</dbReference>
<dbReference type="Proteomes" id="UP000264006">
    <property type="component" value="Chromosome"/>
</dbReference>
<dbReference type="RefSeq" id="WP_114590002.1">
    <property type="nucleotide sequence ID" value="NZ_CP031165.1"/>
</dbReference>
<dbReference type="Gene3D" id="3.40.50.300">
    <property type="entry name" value="P-loop containing nucleotide triphosphate hydrolases"/>
    <property type="match status" value="1"/>
</dbReference>
<dbReference type="InterPro" id="IPR017871">
    <property type="entry name" value="ABC_transporter-like_CS"/>
</dbReference>
<evidence type="ECO:0000259" key="13">
    <source>
        <dbReference type="PROSITE" id="PS50929"/>
    </source>
</evidence>
<evidence type="ECO:0000256" key="2">
    <source>
        <dbReference type="ARBA" id="ARBA00022448"/>
    </source>
</evidence>
<dbReference type="InterPro" id="IPR027417">
    <property type="entry name" value="P-loop_NTPase"/>
</dbReference>
<dbReference type="CDD" id="cd18565">
    <property type="entry name" value="ABC_6TM_exporter_like"/>
    <property type="match status" value="1"/>
</dbReference>
<dbReference type="GO" id="GO:0090374">
    <property type="term" value="P:oligopeptide export from mitochondrion"/>
    <property type="evidence" value="ECO:0007669"/>
    <property type="project" value="TreeGrafter"/>
</dbReference>
<dbReference type="EMBL" id="CP031165">
    <property type="protein sequence ID" value="AXV05154.1"/>
    <property type="molecule type" value="Genomic_DNA"/>
</dbReference>
<keyword evidence="15" id="KW-1185">Reference proteome</keyword>
<evidence type="ECO:0000256" key="11">
    <source>
        <dbReference type="SAM" id="Phobius"/>
    </source>
</evidence>
<accession>A0A346XSF7</accession>
<dbReference type="SMART" id="SM00382">
    <property type="entry name" value="AAA"/>
    <property type="match status" value="1"/>
</dbReference>
<dbReference type="Pfam" id="PF00664">
    <property type="entry name" value="ABC_membrane"/>
    <property type="match status" value="1"/>
</dbReference>
<dbReference type="SUPFAM" id="SSF90123">
    <property type="entry name" value="ABC transporter transmembrane region"/>
    <property type="match status" value="1"/>
</dbReference>
<comment type="similarity">
    <text evidence="9">Belongs to the ABC transporter superfamily. Lipid exporter (TC 3.A.1.106) family.</text>
</comment>
<keyword evidence="5 14" id="KW-0067">ATP-binding</keyword>
<dbReference type="Gene3D" id="1.20.1560.10">
    <property type="entry name" value="ABC transporter type 1, transmembrane domain"/>
    <property type="match status" value="1"/>
</dbReference>
<feature type="domain" description="ABC transmembrane type-1" evidence="13">
    <location>
        <begin position="19"/>
        <end position="312"/>
    </location>
</feature>
<dbReference type="PROSITE" id="PS50893">
    <property type="entry name" value="ABC_TRANSPORTER_2"/>
    <property type="match status" value="1"/>
</dbReference>
<evidence type="ECO:0000256" key="9">
    <source>
        <dbReference type="ARBA" id="ARBA00061644"/>
    </source>
</evidence>
<evidence type="ECO:0000259" key="12">
    <source>
        <dbReference type="PROSITE" id="PS50893"/>
    </source>
</evidence>
<keyword evidence="7 11" id="KW-0472">Membrane</keyword>
<dbReference type="GO" id="GO:0005886">
    <property type="term" value="C:plasma membrane"/>
    <property type="evidence" value="ECO:0007669"/>
    <property type="project" value="UniProtKB-SubCell"/>
</dbReference>
<sequence>MNPLLRLWHHATDHRRRIVFAVITSILNKLMDLAPPLLIGAAVDVVVRQDDSFLADAGIATVRGQVVTLAVLSAIVWILESIFEYLYAVAWRTLAQRVQHDLRVEAFAHVMSLDQSVFADASTGSLMAILNDDINQLERFLDRGANEILQVAVTVLVIGGGFFVVAPDMAWWAVAPIPFILVGSMRFQRLLEPRYARVRERVGDLNATLAGALGGVATIKAFTAEPREIARVEAESQAYVDANDEAIRPSSAFIPLIRMAILFSFTAILVLGGFRAIDGTLEVGVYSVMVFVTQRLLWPLTELGEVFDQYQRAMASTRRVLDLLYSAPEIVDGPLRLDGPVRGDVALHDVRFAYPDGGVVLDGVDLTVPAGEMHAVVGSTGAGKSTIARLLLRLYDVTGGAVTVDGIDVRELHVTDLREQFGLVSQDVFLFHGTVADNIAYGAPGASHEEIVRAAKLAEADEFVAALPQQYQTVVGERGQKLSGGQRQRIAIARAILSDPPVLLLDEATSAVDNETEAAIQRSLAHVSQGRTTIVIAHRLSTIVAADRIHVLDRGRVVESGTHDELVSTGGRYAKLWAVQTGQPAVDLTT</sequence>
<keyword evidence="4" id="KW-0547">Nucleotide-binding</keyword>
<dbReference type="GO" id="GO:0016887">
    <property type="term" value="F:ATP hydrolysis activity"/>
    <property type="evidence" value="ECO:0007669"/>
    <property type="project" value="InterPro"/>
</dbReference>
<dbReference type="GO" id="GO:0015421">
    <property type="term" value="F:ABC-type oligopeptide transporter activity"/>
    <property type="evidence" value="ECO:0007669"/>
    <property type="project" value="TreeGrafter"/>
</dbReference>
<name>A0A346XSF7_9ACTN</name>
<dbReference type="Pfam" id="PF00005">
    <property type="entry name" value="ABC_tran"/>
    <property type="match status" value="1"/>
</dbReference>
<feature type="transmembrane region" description="Helical" evidence="11">
    <location>
        <begin position="256"/>
        <end position="277"/>
    </location>
</feature>
<comment type="function">
    <text evidence="8">ABC transporter involved in fatty acid import. Transmembrane domains (TMD) form a pore in the membrane and the ATP-binding domain (NBD) is responsible for energy generation.</text>
</comment>
<proteinExistence type="inferred from homology"/>
<dbReference type="PROSITE" id="PS00211">
    <property type="entry name" value="ABC_TRANSPORTER_1"/>
    <property type="match status" value="1"/>
</dbReference>
<evidence type="ECO:0000313" key="14">
    <source>
        <dbReference type="EMBL" id="AXV05154.1"/>
    </source>
</evidence>
<keyword evidence="3 11" id="KW-0812">Transmembrane</keyword>
<dbReference type="AlphaFoldDB" id="A0A346XSF7"/>
<feature type="transmembrane region" description="Helical" evidence="11">
    <location>
        <begin position="171"/>
        <end position="191"/>
    </location>
</feature>
<protein>
    <recommendedName>
        <fullName evidence="10">Fatty acid ABC transporter ATP-binding/permease protein</fullName>
    </recommendedName>
</protein>
<dbReference type="PROSITE" id="PS50929">
    <property type="entry name" value="ABC_TM1F"/>
    <property type="match status" value="1"/>
</dbReference>
<evidence type="ECO:0000313" key="15">
    <source>
        <dbReference type="Proteomes" id="UP000264006"/>
    </source>
</evidence>
<evidence type="ECO:0000256" key="1">
    <source>
        <dbReference type="ARBA" id="ARBA00004651"/>
    </source>
</evidence>
<keyword evidence="2" id="KW-0813">Transport</keyword>
<dbReference type="InterPro" id="IPR003593">
    <property type="entry name" value="AAA+_ATPase"/>
</dbReference>
<dbReference type="InterPro" id="IPR036640">
    <property type="entry name" value="ABC1_TM_sf"/>
</dbReference>
<gene>
    <name evidence="14" type="ORF">DVS28_a0447</name>
</gene>